<dbReference type="PANTHER" id="PTHR14905">
    <property type="entry name" value="NG37"/>
    <property type="match status" value="1"/>
</dbReference>
<reference evidence="6" key="1">
    <citation type="submission" date="2025-08" db="UniProtKB">
        <authorList>
            <consortium name="Ensembl"/>
        </authorList>
    </citation>
    <scope>IDENTIFICATION</scope>
</reference>
<sequence length="149" mass="16646">QFPFFPKHLHFFLFLLRTIPMVSPGMPLRAGAFAGLWLLLAPGLTAAPTGTPGVTLAFVFDVTGSMYDDLAQVIDGASRILERTLGGAKPVRNYALVPFHDPDVGPATLTADPQHFQRRLQELYVQVRHLGWRQATNLFPLKSLFKNWF</sequence>
<dbReference type="Ensembl" id="ENSAOWT00000009855.1">
    <property type="protein sequence ID" value="ENSAOWP00000008715.1"/>
    <property type="gene ID" value="ENSAOWG00000005969.1"/>
</dbReference>
<keyword evidence="3 4" id="KW-0732">Signal</keyword>
<evidence type="ECO:0000313" key="6">
    <source>
        <dbReference type="Ensembl" id="ENSAOWP00000008715.1"/>
    </source>
</evidence>
<dbReference type="InterPro" id="IPR056861">
    <property type="entry name" value="HMCN1-like_VWA"/>
</dbReference>
<feature type="domain" description="Hemicentin-1-like von Willebrand factor A" evidence="5">
    <location>
        <begin position="56"/>
        <end position="126"/>
    </location>
</feature>
<evidence type="ECO:0000256" key="2">
    <source>
        <dbReference type="ARBA" id="ARBA00022525"/>
    </source>
</evidence>
<evidence type="ECO:0000313" key="7">
    <source>
        <dbReference type="Proteomes" id="UP000694424"/>
    </source>
</evidence>
<dbReference type="SUPFAM" id="SSF53300">
    <property type="entry name" value="vWA-like"/>
    <property type="match status" value="1"/>
</dbReference>
<evidence type="ECO:0000256" key="3">
    <source>
        <dbReference type="ARBA" id="ARBA00022729"/>
    </source>
</evidence>
<comment type="subcellular location">
    <subcellularLocation>
        <location evidence="1">Secreted</location>
    </subcellularLocation>
</comment>
<dbReference type="PANTHER" id="PTHR14905:SF7">
    <property type="entry name" value="VON WILLEBRAND FACTOR A DOMAIN-CONTAINING PROTEIN 7"/>
    <property type="match status" value="1"/>
</dbReference>
<feature type="signal peptide" evidence="4">
    <location>
        <begin position="1"/>
        <end position="24"/>
    </location>
</feature>
<keyword evidence="2" id="KW-0964">Secreted</keyword>
<evidence type="ECO:0000259" key="5">
    <source>
        <dbReference type="Pfam" id="PF25106"/>
    </source>
</evidence>
<dbReference type="InterPro" id="IPR052577">
    <property type="entry name" value="VWA7"/>
</dbReference>
<evidence type="ECO:0000256" key="4">
    <source>
        <dbReference type="SAM" id="SignalP"/>
    </source>
</evidence>
<dbReference type="Pfam" id="PF25106">
    <property type="entry name" value="VWA_4"/>
    <property type="match status" value="1"/>
</dbReference>
<organism evidence="6 7">
    <name type="scientific">Apteryx owenii</name>
    <name type="common">Little spotted kiwi</name>
    <dbReference type="NCBI Taxonomy" id="8824"/>
    <lineage>
        <taxon>Eukaryota</taxon>
        <taxon>Metazoa</taxon>
        <taxon>Chordata</taxon>
        <taxon>Craniata</taxon>
        <taxon>Vertebrata</taxon>
        <taxon>Euteleostomi</taxon>
        <taxon>Archelosauria</taxon>
        <taxon>Archosauria</taxon>
        <taxon>Dinosauria</taxon>
        <taxon>Saurischia</taxon>
        <taxon>Theropoda</taxon>
        <taxon>Coelurosauria</taxon>
        <taxon>Aves</taxon>
        <taxon>Palaeognathae</taxon>
        <taxon>Apterygiformes</taxon>
        <taxon>Apterygidae</taxon>
        <taxon>Apteryx</taxon>
    </lineage>
</organism>
<proteinExistence type="predicted"/>
<dbReference type="Proteomes" id="UP000694424">
    <property type="component" value="Unplaced"/>
</dbReference>
<dbReference type="InterPro" id="IPR036465">
    <property type="entry name" value="vWFA_dom_sf"/>
</dbReference>
<keyword evidence="7" id="KW-1185">Reference proteome</keyword>
<name>A0A8B9PEG1_APTOW</name>
<reference evidence="6" key="2">
    <citation type="submission" date="2025-09" db="UniProtKB">
        <authorList>
            <consortium name="Ensembl"/>
        </authorList>
    </citation>
    <scope>IDENTIFICATION</scope>
</reference>
<dbReference type="AlphaFoldDB" id="A0A8B9PEG1"/>
<evidence type="ECO:0000256" key="1">
    <source>
        <dbReference type="ARBA" id="ARBA00004613"/>
    </source>
</evidence>
<feature type="chain" id="PRO_5034197541" description="Hemicentin-1-like von Willebrand factor A domain-containing protein" evidence="4">
    <location>
        <begin position="25"/>
        <end position="149"/>
    </location>
</feature>
<accession>A0A8B9PEG1</accession>
<protein>
    <recommendedName>
        <fullName evidence="5">Hemicentin-1-like von Willebrand factor A domain-containing protein</fullName>
    </recommendedName>
</protein>